<dbReference type="RefSeq" id="WP_238270294.1">
    <property type="nucleotide sequence ID" value="NZ_BPQG01000005.1"/>
</dbReference>
<comment type="caution">
    <text evidence="1">The sequence shown here is derived from an EMBL/GenBank/DDBJ whole genome shotgun (WGS) entry which is preliminary data.</text>
</comment>
<reference evidence="1 2" key="1">
    <citation type="journal article" date="2021" name="Front. Microbiol.">
        <title>Comprehensive Comparative Genomics and Phenotyping of Methylobacterium Species.</title>
        <authorList>
            <person name="Alessa O."/>
            <person name="Ogura Y."/>
            <person name="Fujitani Y."/>
            <person name="Takami H."/>
            <person name="Hayashi T."/>
            <person name="Sahin N."/>
            <person name="Tani A."/>
        </authorList>
    </citation>
    <scope>NUCLEOTIDE SEQUENCE [LARGE SCALE GENOMIC DNA]</scope>
    <source>
        <strain evidence="1 2">DSM 23679</strain>
    </source>
</reference>
<keyword evidence="2" id="KW-1185">Reference proteome</keyword>
<dbReference type="Proteomes" id="UP001055117">
    <property type="component" value="Unassembled WGS sequence"/>
</dbReference>
<dbReference type="EMBL" id="BPQG01000005">
    <property type="protein sequence ID" value="GJD42554.1"/>
    <property type="molecule type" value="Genomic_DNA"/>
</dbReference>
<gene>
    <name evidence="1" type="ORF">AFCDBAGC_0392</name>
</gene>
<accession>A0ABQ4QBF7</accession>
<name>A0ABQ4QBF7_9HYPH</name>
<evidence type="ECO:0000313" key="1">
    <source>
        <dbReference type="EMBL" id="GJD42554.1"/>
    </source>
</evidence>
<sequence>MAVAGRPPMARGLRVAPATALATVMLLLPGMRSATAADFDCVGFLRMHGLLRRASTACGFTEYNPAIVDRARICFDALGSRRGTEEVQSGVAEFEQLRSTRHHDAVCAMLAAKFSMVVRP</sequence>
<protein>
    <submittedName>
        <fullName evidence="1">Uncharacterized protein</fullName>
    </submittedName>
</protein>
<proteinExistence type="predicted"/>
<evidence type="ECO:0000313" key="2">
    <source>
        <dbReference type="Proteomes" id="UP001055117"/>
    </source>
</evidence>
<organism evidence="1 2">
    <name type="scientific">Methylobacterium cerastii</name>
    <dbReference type="NCBI Taxonomy" id="932741"/>
    <lineage>
        <taxon>Bacteria</taxon>
        <taxon>Pseudomonadati</taxon>
        <taxon>Pseudomonadota</taxon>
        <taxon>Alphaproteobacteria</taxon>
        <taxon>Hyphomicrobiales</taxon>
        <taxon>Methylobacteriaceae</taxon>
        <taxon>Methylobacterium</taxon>
    </lineage>
</organism>